<feature type="transmembrane region" description="Helical" evidence="1">
    <location>
        <begin position="30"/>
        <end position="52"/>
    </location>
</feature>
<evidence type="ECO:0000256" key="1">
    <source>
        <dbReference type="SAM" id="Phobius"/>
    </source>
</evidence>
<organism evidence="2 3">
    <name type="scientific">Mucilaginibacter boryungensis</name>
    <dbReference type="NCBI Taxonomy" id="768480"/>
    <lineage>
        <taxon>Bacteria</taxon>
        <taxon>Pseudomonadati</taxon>
        <taxon>Bacteroidota</taxon>
        <taxon>Sphingobacteriia</taxon>
        <taxon>Sphingobacteriales</taxon>
        <taxon>Sphingobacteriaceae</taxon>
        <taxon>Mucilaginibacter</taxon>
    </lineage>
</organism>
<protein>
    <submittedName>
        <fullName evidence="2">Uncharacterized protein</fullName>
    </submittedName>
</protein>
<name>A0ABR9XK35_9SPHI</name>
<keyword evidence="1" id="KW-0472">Membrane</keyword>
<evidence type="ECO:0000313" key="2">
    <source>
        <dbReference type="EMBL" id="MBE9667748.1"/>
    </source>
</evidence>
<dbReference type="RefSeq" id="WP_194107192.1">
    <property type="nucleotide sequence ID" value="NZ_JADFFM010000002.1"/>
</dbReference>
<keyword evidence="3" id="KW-1185">Reference proteome</keyword>
<reference evidence="2 3" key="1">
    <citation type="submission" date="2020-10" db="EMBL/GenBank/DDBJ databases">
        <title>Mucilaginibacter mali sp. nov., isolated from rhizosphere soil of apple orchard.</title>
        <authorList>
            <person name="Lee J.-S."/>
            <person name="Kim H.S."/>
            <person name="Kim J.-S."/>
        </authorList>
    </citation>
    <scope>NUCLEOTIDE SEQUENCE [LARGE SCALE GENOMIC DNA]</scope>
    <source>
        <strain evidence="2 3">KCTC 23157</strain>
    </source>
</reference>
<evidence type="ECO:0000313" key="3">
    <source>
        <dbReference type="Proteomes" id="UP000632774"/>
    </source>
</evidence>
<proteinExistence type="predicted"/>
<comment type="caution">
    <text evidence="2">The sequence shown here is derived from an EMBL/GenBank/DDBJ whole genome shotgun (WGS) entry which is preliminary data.</text>
</comment>
<accession>A0ABR9XK35</accession>
<dbReference type="Proteomes" id="UP000632774">
    <property type="component" value="Unassembled WGS sequence"/>
</dbReference>
<keyword evidence="1" id="KW-0812">Transmembrane</keyword>
<sequence length="72" mass="7842">MASRDIKKLNQGKANLSQHNHYDLSVMKPFVKFGIGAMGAIAHTLVGIVKAIPKPHDNHDEKPGEGKIIKIS</sequence>
<dbReference type="EMBL" id="JADFFM010000002">
    <property type="protein sequence ID" value="MBE9667748.1"/>
    <property type="molecule type" value="Genomic_DNA"/>
</dbReference>
<keyword evidence="1" id="KW-1133">Transmembrane helix</keyword>
<gene>
    <name evidence="2" type="ORF">IRJ18_15345</name>
</gene>